<gene>
    <name evidence="2" type="ORF">KILIM_065_00210</name>
</gene>
<dbReference type="Proteomes" id="UP000008366">
    <property type="component" value="Unassembled WGS sequence"/>
</dbReference>
<keyword evidence="1" id="KW-0472">Membrane</keyword>
<evidence type="ECO:0000256" key="1">
    <source>
        <dbReference type="SAM" id="Phobius"/>
    </source>
</evidence>
<dbReference type="EMBL" id="BAHD01000065">
    <property type="protein sequence ID" value="GAB97344.1"/>
    <property type="molecule type" value="Genomic_DNA"/>
</dbReference>
<evidence type="ECO:0000313" key="3">
    <source>
        <dbReference type="Proteomes" id="UP000008366"/>
    </source>
</evidence>
<keyword evidence="1" id="KW-1133">Transmembrane helix</keyword>
<feature type="transmembrane region" description="Helical" evidence="1">
    <location>
        <begin position="92"/>
        <end position="120"/>
    </location>
</feature>
<organism evidence="2 3">
    <name type="scientific">Kineosphaera limosa NBRC 100340</name>
    <dbReference type="NCBI Taxonomy" id="1184609"/>
    <lineage>
        <taxon>Bacteria</taxon>
        <taxon>Bacillati</taxon>
        <taxon>Actinomycetota</taxon>
        <taxon>Actinomycetes</taxon>
        <taxon>Micrococcales</taxon>
        <taxon>Dermatophilaceae</taxon>
        <taxon>Kineosphaera</taxon>
    </lineage>
</organism>
<feature type="transmembrane region" description="Helical" evidence="1">
    <location>
        <begin position="53"/>
        <end position="71"/>
    </location>
</feature>
<dbReference type="AlphaFoldDB" id="K6XEW9"/>
<feature type="transmembrane region" description="Helical" evidence="1">
    <location>
        <begin position="160"/>
        <end position="180"/>
    </location>
</feature>
<comment type="caution">
    <text evidence="2">The sequence shown here is derived from an EMBL/GenBank/DDBJ whole genome shotgun (WGS) entry which is preliminary data.</text>
</comment>
<feature type="transmembrane region" description="Helical" evidence="1">
    <location>
        <begin position="239"/>
        <end position="257"/>
    </location>
</feature>
<protein>
    <submittedName>
        <fullName evidence="2">Uncharacterized protein</fullName>
    </submittedName>
</protein>
<proteinExistence type="predicted"/>
<keyword evidence="3" id="KW-1185">Reference proteome</keyword>
<reference evidence="2 3" key="1">
    <citation type="submission" date="2012-08" db="EMBL/GenBank/DDBJ databases">
        <title>Whole genome shotgun sequence of Kineosphaera limosa NBRC 100340.</title>
        <authorList>
            <person name="Yoshida I."/>
            <person name="Isaki S."/>
            <person name="Hosoyama A."/>
            <person name="Tsuchikane K."/>
            <person name="Katsumata H."/>
            <person name="Ando Y."/>
            <person name="Ohji S."/>
            <person name="Hamada M."/>
            <person name="Tamura T."/>
            <person name="Yamazoe A."/>
            <person name="Yamazaki S."/>
            <person name="Fujita N."/>
        </authorList>
    </citation>
    <scope>NUCLEOTIDE SEQUENCE [LARGE SCALE GENOMIC DNA]</scope>
    <source>
        <strain evidence="2 3">NBRC 100340</strain>
    </source>
</reference>
<evidence type="ECO:0000313" key="2">
    <source>
        <dbReference type="EMBL" id="GAB97344.1"/>
    </source>
</evidence>
<feature type="transmembrane region" description="Helical" evidence="1">
    <location>
        <begin position="12"/>
        <end position="33"/>
    </location>
</feature>
<dbReference type="STRING" id="1184609.KILIM_065_00210"/>
<feature type="transmembrane region" description="Helical" evidence="1">
    <location>
        <begin position="132"/>
        <end position="153"/>
    </location>
</feature>
<name>K6XEW9_9MICO</name>
<feature type="transmembrane region" description="Helical" evidence="1">
    <location>
        <begin position="208"/>
        <end position="232"/>
    </location>
</feature>
<accession>K6XEW9</accession>
<keyword evidence="1" id="KW-0812">Transmembrane</keyword>
<sequence length="437" mass="45790">MRSPWRGRTLLARPEIAGITWGAVFFGVGLLVMTDQRASWQGWLPALWARSTTMTILGAPLTAMVAAYLFSGPRQLGLVSWLRASGASLRRTLVPLLALAWVPAVCAYVLVVLTLIGQGALAEGWGGLTPQAALVSVSVAAYLALAAVVGGGLGWLLPRWLAVGLAGIVCYLVYGAPIYALPWSDSPLTQAVLASAHVAGTYDWSIQVAAPTVLLLTAALYTSLAVALWSALTGGRRGLAAWLGAALSLSALTWTAGSASAIPHSQDATCIDGHPQVCMSTSFKAVLPGFAQLVQSEMPSFPPGMRPHQVWSDDLMSLQEPPPGVFVFSPSDGKTMPSRTLNSADTTARLLPALIDVRCGPTATATDERAWAEVYAYWTLRHGLDLDGGNYIGEGGVALLPDASIAIADATAVLSHPDADQGTWLAERLRALGCPTG</sequence>